<name>A0A0C1KU32_9BACT</name>
<dbReference type="PANTHER" id="PTHR30572:SF18">
    <property type="entry name" value="ABC-TYPE MACROLIDE FAMILY EXPORT SYSTEM PERMEASE COMPONENT 2"/>
    <property type="match status" value="1"/>
</dbReference>
<feature type="transmembrane region" description="Helical" evidence="6">
    <location>
        <begin position="423"/>
        <end position="446"/>
    </location>
</feature>
<dbReference type="Pfam" id="PF02687">
    <property type="entry name" value="FtsX"/>
    <property type="match status" value="2"/>
</dbReference>
<evidence type="ECO:0008006" key="11">
    <source>
        <dbReference type="Google" id="ProtNLM"/>
    </source>
</evidence>
<dbReference type="RefSeq" id="WP_039144316.1">
    <property type="nucleotide sequence ID" value="NZ_JSVC01000044.1"/>
</dbReference>
<evidence type="ECO:0000256" key="5">
    <source>
        <dbReference type="ARBA" id="ARBA00023136"/>
    </source>
</evidence>
<dbReference type="STRING" id="1349421.OI18_22505"/>
<feature type="transmembrane region" description="Helical" evidence="6">
    <location>
        <begin position="283"/>
        <end position="305"/>
    </location>
</feature>
<dbReference type="InterPro" id="IPR025857">
    <property type="entry name" value="MacB_PCD"/>
</dbReference>
<proteinExistence type="predicted"/>
<organism evidence="9 10">
    <name type="scientific">Flavihumibacter solisilvae</name>
    <dbReference type="NCBI Taxonomy" id="1349421"/>
    <lineage>
        <taxon>Bacteria</taxon>
        <taxon>Pseudomonadati</taxon>
        <taxon>Bacteroidota</taxon>
        <taxon>Chitinophagia</taxon>
        <taxon>Chitinophagales</taxon>
        <taxon>Chitinophagaceae</taxon>
        <taxon>Flavihumibacter</taxon>
    </lineage>
</organism>
<dbReference type="Pfam" id="PF12704">
    <property type="entry name" value="MacB_PCD"/>
    <property type="match status" value="2"/>
</dbReference>
<feature type="transmembrane region" description="Helical" evidence="6">
    <location>
        <begin position="330"/>
        <end position="359"/>
    </location>
</feature>
<evidence type="ECO:0000313" key="10">
    <source>
        <dbReference type="Proteomes" id="UP000031408"/>
    </source>
</evidence>
<dbReference type="EMBL" id="JSVC01000044">
    <property type="protein sequence ID" value="KIC91292.1"/>
    <property type="molecule type" value="Genomic_DNA"/>
</dbReference>
<dbReference type="PANTHER" id="PTHR30572">
    <property type="entry name" value="MEMBRANE COMPONENT OF TRANSPORTER-RELATED"/>
    <property type="match status" value="1"/>
</dbReference>
<feature type="domain" description="MacB-like periplasmic core" evidence="8">
    <location>
        <begin position="20"/>
        <end position="237"/>
    </location>
</feature>
<dbReference type="Proteomes" id="UP000031408">
    <property type="component" value="Unassembled WGS sequence"/>
</dbReference>
<keyword evidence="5 6" id="KW-0472">Membrane</keyword>
<sequence length="795" mass="88684">MVKNLLLVALRNFKKDKWYSLLNILGLTIGITFGMFLIFYIKDELSFDKHFPNAERIFRINSIIKEADRDTMRWAIAPFPAGPALANDYPEVEEAVRFVNSGRTMFKNGGTRLYEEKVFFADSNVFRVFQCRFIEGNPQTALQEPNTLVLSESSAIKFFGNNKKYLGKTLENVNGKLYKVTGVIKDIPKNSHFLFNILASRNTLPADFGNNWGSFDFYTYVLLKPGTSAAAFTNKMKPMYDKYLASIFTQYNIKIRFEAQPITSIHLHSTTVNEPEEVGSMSYIYIFSAVAFFMLLIACINYMNLTTARSARRAKEIGIRKVTGSNKTQLVLQFLIESTLTAFVALLISIGLIAIFLPMFNNIAGKFISFWTLFKPDTILILLAVVLFVGLVGGSYPAFYLSKFNPVSVLKGSLSKGSSNVNLRRTLVVIQFSISMIMLICTWVVYGQLNYLRNKDLGFDKSHVLTASAITDRNIRSSVLSFKNEMRKNPNVISASTSNGVPGSGISFNLFSVETKDGYVDKGVDVYSADEDYLKTLGIKIVKGRNFSGLADTLHSILVNEKLAKEFGWGENSLGKRVKFPGDTSGNFLEVIGVVRDFNQKSLYNEIAPLILVYSPNSNLIQLKLRGGDISSAIAGIETTWKNTFPDIPFQYTFLDQDFDSQYAADQKRGKIFTAFSVLTILITCLGLLGLIAFTTEQRQKEISIRKVLGASVGEIIPLVTKNFVLLVGLSCIIAFPVAAYFMSKWLKIFPYNTGLGISPFVLSLLAVLSITLLTVIFHTIKAALANPVSSLRSE</sequence>
<evidence type="ECO:0000256" key="1">
    <source>
        <dbReference type="ARBA" id="ARBA00004651"/>
    </source>
</evidence>
<evidence type="ECO:0000259" key="7">
    <source>
        <dbReference type="Pfam" id="PF02687"/>
    </source>
</evidence>
<comment type="subcellular location">
    <subcellularLocation>
        <location evidence="1">Cell membrane</location>
        <topology evidence="1">Multi-pass membrane protein</topology>
    </subcellularLocation>
</comment>
<feature type="domain" description="MacB-like periplasmic core" evidence="8">
    <location>
        <begin position="514"/>
        <end position="605"/>
    </location>
</feature>
<accession>A0A0C1KU32</accession>
<dbReference type="OrthoDB" id="5933722at2"/>
<dbReference type="GO" id="GO:0022857">
    <property type="term" value="F:transmembrane transporter activity"/>
    <property type="evidence" value="ECO:0007669"/>
    <property type="project" value="TreeGrafter"/>
</dbReference>
<feature type="transmembrane region" description="Helical" evidence="6">
    <location>
        <begin position="724"/>
        <end position="744"/>
    </location>
</feature>
<keyword evidence="2" id="KW-1003">Cell membrane</keyword>
<feature type="transmembrane region" description="Helical" evidence="6">
    <location>
        <begin position="379"/>
        <end position="402"/>
    </location>
</feature>
<gene>
    <name evidence="9" type="ORF">OI18_22505</name>
</gene>
<dbReference type="AlphaFoldDB" id="A0A0C1KU32"/>
<evidence type="ECO:0000256" key="4">
    <source>
        <dbReference type="ARBA" id="ARBA00022989"/>
    </source>
</evidence>
<dbReference type="GO" id="GO:0005886">
    <property type="term" value="C:plasma membrane"/>
    <property type="evidence" value="ECO:0007669"/>
    <property type="project" value="UniProtKB-SubCell"/>
</dbReference>
<evidence type="ECO:0000256" key="6">
    <source>
        <dbReference type="SAM" id="Phobius"/>
    </source>
</evidence>
<evidence type="ECO:0000256" key="3">
    <source>
        <dbReference type="ARBA" id="ARBA00022692"/>
    </source>
</evidence>
<evidence type="ECO:0000313" key="9">
    <source>
        <dbReference type="EMBL" id="KIC91292.1"/>
    </source>
</evidence>
<reference evidence="9 10" key="1">
    <citation type="submission" date="2014-11" db="EMBL/GenBank/DDBJ databases">
        <title>Genome sequence of Flavihumibacter solisilvae 3-3.</title>
        <authorList>
            <person name="Zhou G."/>
            <person name="Li M."/>
            <person name="Wang G."/>
        </authorList>
    </citation>
    <scope>NUCLEOTIDE SEQUENCE [LARGE SCALE GENOMIC DNA]</scope>
    <source>
        <strain evidence="9 10">3-3</strain>
    </source>
</reference>
<keyword evidence="10" id="KW-1185">Reference proteome</keyword>
<feature type="transmembrane region" description="Helical" evidence="6">
    <location>
        <begin position="21"/>
        <end position="41"/>
    </location>
</feature>
<feature type="transmembrane region" description="Helical" evidence="6">
    <location>
        <begin position="756"/>
        <end position="778"/>
    </location>
</feature>
<comment type="caution">
    <text evidence="9">The sequence shown here is derived from an EMBL/GenBank/DDBJ whole genome shotgun (WGS) entry which is preliminary data.</text>
</comment>
<dbReference type="InterPro" id="IPR003838">
    <property type="entry name" value="ABC3_permease_C"/>
</dbReference>
<evidence type="ECO:0000256" key="2">
    <source>
        <dbReference type="ARBA" id="ARBA00022475"/>
    </source>
</evidence>
<feature type="domain" description="ABC3 transporter permease C-terminal" evidence="7">
    <location>
        <begin position="675"/>
        <end position="784"/>
    </location>
</feature>
<evidence type="ECO:0000259" key="8">
    <source>
        <dbReference type="Pfam" id="PF12704"/>
    </source>
</evidence>
<protein>
    <recommendedName>
        <fullName evidence="11">ABC transporter permease</fullName>
    </recommendedName>
</protein>
<dbReference type="InterPro" id="IPR050250">
    <property type="entry name" value="Macrolide_Exporter_MacB"/>
</dbReference>
<feature type="transmembrane region" description="Helical" evidence="6">
    <location>
        <begin position="672"/>
        <end position="694"/>
    </location>
</feature>
<feature type="domain" description="ABC3 transporter permease C-terminal" evidence="7">
    <location>
        <begin position="289"/>
        <end position="406"/>
    </location>
</feature>
<keyword evidence="3 6" id="KW-0812">Transmembrane</keyword>
<keyword evidence="4 6" id="KW-1133">Transmembrane helix</keyword>